<feature type="transmembrane region" description="Helical" evidence="1">
    <location>
        <begin position="116"/>
        <end position="135"/>
    </location>
</feature>
<name>A0A517STA9_9BACT</name>
<evidence type="ECO:0008006" key="4">
    <source>
        <dbReference type="Google" id="ProtNLM"/>
    </source>
</evidence>
<feature type="transmembrane region" description="Helical" evidence="1">
    <location>
        <begin position="233"/>
        <end position="252"/>
    </location>
</feature>
<evidence type="ECO:0000256" key="1">
    <source>
        <dbReference type="SAM" id="Phobius"/>
    </source>
</evidence>
<organism evidence="2 3">
    <name type="scientific">Stieleria bergensis</name>
    <dbReference type="NCBI Taxonomy" id="2528025"/>
    <lineage>
        <taxon>Bacteria</taxon>
        <taxon>Pseudomonadati</taxon>
        <taxon>Planctomycetota</taxon>
        <taxon>Planctomycetia</taxon>
        <taxon>Pirellulales</taxon>
        <taxon>Pirellulaceae</taxon>
        <taxon>Stieleria</taxon>
    </lineage>
</organism>
<feature type="transmembrane region" description="Helical" evidence="1">
    <location>
        <begin position="48"/>
        <end position="71"/>
    </location>
</feature>
<evidence type="ECO:0000313" key="3">
    <source>
        <dbReference type="Proteomes" id="UP000315003"/>
    </source>
</evidence>
<keyword evidence="3" id="KW-1185">Reference proteome</keyword>
<feature type="transmembrane region" description="Helical" evidence="1">
    <location>
        <begin position="92"/>
        <end position="110"/>
    </location>
</feature>
<dbReference type="EMBL" id="CP036272">
    <property type="protein sequence ID" value="QDT59366.1"/>
    <property type="molecule type" value="Genomic_DNA"/>
</dbReference>
<accession>A0A517STA9</accession>
<gene>
    <name evidence="2" type="ORF">SV7mr_18730</name>
</gene>
<reference evidence="2 3" key="1">
    <citation type="submission" date="2019-02" db="EMBL/GenBank/DDBJ databases">
        <title>Deep-cultivation of Planctomycetes and their phenomic and genomic characterization uncovers novel biology.</title>
        <authorList>
            <person name="Wiegand S."/>
            <person name="Jogler M."/>
            <person name="Boedeker C."/>
            <person name="Pinto D."/>
            <person name="Vollmers J."/>
            <person name="Rivas-Marin E."/>
            <person name="Kohn T."/>
            <person name="Peeters S.H."/>
            <person name="Heuer A."/>
            <person name="Rast P."/>
            <person name="Oberbeckmann S."/>
            <person name="Bunk B."/>
            <person name="Jeske O."/>
            <person name="Meyerdierks A."/>
            <person name="Storesund J.E."/>
            <person name="Kallscheuer N."/>
            <person name="Luecker S."/>
            <person name="Lage O.M."/>
            <person name="Pohl T."/>
            <person name="Merkel B.J."/>
            <person name="Hornburger P."/>
            <person name="Mueller R.-W."/>
            <person name="Bruemmer F."/>
            <person name="Labrenz M."/>
            <person name="Spormann A.M."/>
            <person name="Op den Camp H."/>
            <person name="Overmann J."/>
            <person name="Amann R."/>
            <person name="Jetten M.S.M."/>
            <person name="Mascher T."/>
            <person name="Medema M.H."/>
            <person name="Devos D.P."/>
            <person name="Kaster A.-K."/>
            <person name="Ovreas L."/>
            <person name="Rohde M."/>
            <person name="Galperin M.Y."/>
            <person name="Jogler C."/>
        </authorList>
    </citation>
    <scope>NUCLEOTIDE SEQUENCE [LARGE SCALE GENOMIC DNA]</scope>
    <source>
        <strain evidence="2 3">SV_7m_r</strain>
    </source>
</reference>
<feature type="transmembrane region" description="Helical" evidence="1">
    <location>
        <begin position="258"/>
        <end position="279"/>
    </location>
</feature>
<keyword evidence="1" id="KW-0472">Membrane</keyword>
<dbReference type="AlphaFoldDB" id="A0A517STA9"/>
<evidence type="ECO:0000313" key="2">
    <source>
        <dbReference type="EMBL" id="QDT59366.1"/>
    </source>
</evidence>
<dbReference type="RefSeq" id="WP_419188292.1">
    <property type="nucleotide sequence ID" value="NZ_CP036272.1"/>
</dbReference>
<proteinExistence type="predicted"/>
<feature type="transmembrane region" description="Helical" evidence="1">
    <location>
        <begin position="7"/>
        <end position="28"/>
    </location>
</feature>
<sequence length="387" mass="41536">MTYARARLLLGMSAVGCIVVLSTVLLLWQYPLEILPNSESWSGNDLASLVSLFGFLAAALFPMDLLGGFLLPNRWRPNTISFGNFVAGWIRGVLVQGTLFVAASLVILFMGRWLGASGAALGVAGFAIILVGSQLQIAKFVGALRSTAGEKLEEVPVIEQAQSLVSKWGWKSRRVTALDHHDTGFTGGIVGLPGMETVVLPASTLTKLSPEQLAIVVARRLEAIQSGSRTRSLLLALVWVIVGFALSTLLPGASVSSVAGLTMTCLGFNLWTFLGLLTLPTLSRQASYAIDGKVLQSGASPEVFKQTVKTLDMLQDDEPRRSALIETIFHPVPSVDNRRSAASGNAPIAWHAARITLFVSWACMGMLVRAVHCNIGRPELWVMLPTD</sequence>
<protein>
    <recommendedName>
        <fullName evidence="4">Peptidase family M48</fullName>
    </recommendedName>
</protein>
<keyword evidence="1" id="KW-0812">Transmembrane</keyword>
<keyword evidence="1" id="KW-1133">Transmembrane helix</keyword>
<dbReference type="Proteomes" id="UP000315003">
    <property type="component" value="Chromosome"/>
</dbReference>